<gene>
    <name evidence="2" type="ORF">RM573_15930</name>
</gene>
<evidence type="ECO:0000313" key="2">
    <source>
        <dbReference type="EMBL" id="MDT0605094.1"/>
    </source>
</evidence>
<evidence type="ECO:0008006" key="4">
    <source>
        <dbReference type="Google" id="ProtNLM"/>
    </source>
</evidence>
<organism evidence="2 3">
    <name type="scientific">Thalassotalea castellviae</name>
    <dbReference type="NCBI Taxonomy" id="3075612"/>
    <lineage>
        <taxon>Bacteria</taxon>
        <taxon>Pseudomonadati</taxon>
        <taxon>Pseudomonadota</taxon>
        <taxon>Gammaproteobacteria</taxon>
        <taxon>Alteromonadales</taxon>
        <taxon>Colwelliaceae</taxon>
        <taxon>Thalassotalea</taxon>
    </lineage>
</organism>
<feature type="chain" id="PRO_5045371545" description="YtxH domain-containing protein" evidence="1">
    <location>
        <begin position="22"/>
        <end position="64"/>
    </location>
</feature>
<dbReference type="PROSITE" id="PS51257">
    <property type="entry name" value="PROKAR_LIPOPROTEIN"/>
    <property type="match status" value="1"/>
</dbReference>
<comment type="caution">
    <text evidence="2">The sequence shown here is derived from an EMBL/GenBank/DDBJ whole genome shotgun (WGS) entry which is preliminary data.</text>
</comment>
<dbReference type="RefSeq" id="WP_311584286.1">
    <property type="nucleotide sequence ID" value="NZ_JAVRIF010000011.1"/>
</dbReference>
<proteinExistence type="predicted"/>
<name>A0ABU3A4J4_9GAMM</name>
<accession>A0ABU3A4J4</accession>
<keyword evidence="1" id="KW-0732">Signal</keyword>
<protein>
    <recommendedName>
        <fullName evidence="4">YtxH domain-containing protein</fullName>
    </recommendedName>
</protein>
<dbReference type="EMBL" id="JAVRIF010000011">
    <property type="protein sequence ID" value="MDT0605094.1"/>
    <property type="molecule type" value="Genomic_DNA"/>
</dbReference>
<keyword evidence="3" id="KW-1185">Reference proteome</keyword>
<feature type="signal peptide" evidence="1">
    <location>
        <begin position="1"/>
        <end position="21"/>
    </location>
</feature>
<evidence type="ECO:0000256" key="1">
    <source>
        <dbReference type="SAM" id="SignalP"/>
    </source>
</evidence>
<sequence length="64" mass="6923">MNIFKLLLTTTLTLFTLSALTACEQGPAEETGEKVDEAITDAGNAIEDACEELKDKVKSEDKDC</sequence>
<reference evidence="2 3" key="1">
    <citation type="submission" date="2023-09" db="EMBL/GenBank/DDBJ databases">
        <authorList>
            <person name="Rey-Velasco X."/>
        </authorList>
    </citation>
    <scope>NUCLEOTIDE SEQUENCE [LARGE SCALE GENOMIC DNA]</scope>
    <source>
        <strain evidence="2 3">W431</strain>
    </source>
</reference>
<evidence type="ECO:0000313" key="3">
    <source>
        <dbReference type="Proteomes" id="UP001266357"/>
    </source>
</evidence>
<dbReference type="Proteomes" id="UP001266357">
    <property type="component" value="Unassembled WGS sequence"/>
</dbReference>